<dbReference type="Pfam" id="PF03237">
    <property type="entry name" value="Terminase_6N"/>
    <property type="match status" value="1"/>
</dbReference>
<feature type="non-terminal residue" evidence="1">
    <location>
        <position position="264"/>
    </location>
</feature>
<dbReference type="Gene3D" id="3.40.50.300">
    <property type="entry name" value="P-loop containing nucleotide triphosphate hydrolases"/>
    <property type="match status" value="1"/>
</dbReference>
<dbReference type="InterPro" id="IPR027417">
    <property type="entry name" value="P-loop_NTPase"/>
</dbReference>
<proteinExistence type="predicted"/>
<sequence>CHERVQDTYGRLHLVGATASDARDIMIEGPSGVLSTPRPWNKVEYSPTKRKLTWENGAVGLVFSADEPERLRGEQCEAAWSDELAAWRYPEAWSQLQLGLRLGPLPRNVVTTTPRPTKEVKQLAAAPTTHVTRGITYENIFNLAPAFIQEVIRVYEGTRFGRQELYADILDDAPGALWTHEGIQEWRITKKEAPAKYDRFVVAVDPAVSFSSESSETGIMVVGKLKTRAYVIADHTARLKPEQWAKKVCDLSNSYDNALVVAEK</sequence>
<comment type="caution">
    <text evidence="1">The sequence shown here is derived from an EMBL/GenBank/DDBJ whole genome shotgun (WGS) entry which is preliminary data.</text>
</comment>
<reference evidence="1" key="1">
    <citation type="journal article" date="2014" name="Front. Microbiol.">
        <title>High frequency of phylogenetically diverse reductive dehalogenase-homologous genes in deep subseafloor sedimentary metagenomes.</title>
        <authorList>
            <person name="Kawai M."/>
            <person name="Futagami T."/>
            <person name="Toyoda A."/>
            <person name="Takaki Y."/>
            <person name="Nishi S."/>
            <person name="Hori S."/>
            <person name="Arai W."/>
            <person name="Tsubouchi T."/>
            <person name="Morono Y."/>
            <person name="Uchiyama I."/>
            <person name="Ito T."/>
            <person name="Fujiyama A."/>
            <person name="Inagaki F."/>
            <person name="Takami H."/>
        </authorList>
    </citation>
    <scope>NUCLEOTIDE SEQUENCE</scope>
    <source>
        <strain evidence="1">Expedition CK06-06</strain>
    </source>
</reference>
<protein>
    <submittedName>
        <fullName evidence="1">Uncharacterized protein</fullName>
    </submittedName>
</protein>
<name>X0U2F1_9ZZZZ</name>
<dbReference type="AlphaFoldDB" id="X0U2F1"/>
<feature type="non-terminal residue" evidence="1">
    <location>
        <position position="1"/>
    </location>
</feature>
<evidence type="ECO:0000313" key="1">
    <source>
        <dbReference type="EMBL" id="GAF99729.1"/>
    </source>
</evidence>
<organism evidence="1">
    <name type="scientific">marine sediment metagenome</name>
    <dbReference type="NCBI Taxonomy" id="412755"/>
    <lineage>
        <taxon>unclassified sequences</taxon>
        <taxon>metagenomes</taxon>
        <taxon>ecological metagenomes</taxon>
    </lineage>
</organism>
<gene>
    <name evidence="1" type="ORF">S01H1_45204</name>
</gene>
<accession>X0U2F1</accession>
<dbReference type="EMBL" id="BARS01028868">
    <property type="protein sequence ID" value="GAF99729.1"/>
    <property type="molecule type" value="Genomic_DNA"/>
</dbReference>